<gene>
    <name evidence="1" type="ORF">LEP1GSC195_1421</name>
</gene>
<organism evidence="1 2">
    <name type="scientific">Leptospira wolbachii serovar Codice str. CDC</name>
    <dbReference type="NCBI Taxonomy" id="1218599"/>
    <lineage>
        <taxon>Bacteria</taxon>
        <taxon>Pseudomonadati</taxon>
        <taxon>Spirochaetota</taxon>
        <taxon>Spirochaetia</taxon>
        <taxon>Leptospirales</taxon>
        <taxon>Leptospiraceae</taxon>
        <taxon>Leptospira</taxon>
    </lineage>
</organism>
<protein>
    <submittedName>
        <fullName evidence="1">Uncharacterized protein</fullName>
    </submittedName>
</protein>
<proteinExistence type="predicted"/>
<evidence type="ECO:0000313" key="1">
    <source>
        <dbReference type="EMBL" id="EOQ98315.1"/>
    </source>
</evidence>
<accession>R9ADZ6</accession>
<dbReference type="AlphaFoldDB" id="R9ADZ6"/>
<dbReference type="EMBL" id="AOGZ02000004">
    <property type="protein sequence ID" value="EOQ98315.1"/>
    <property type="molecule type" value="Genomic_DNA"/>
</dbReference>
<comment type="caution">
    <text evidence="1">The sequence shown here is derived from an EMBL/GenBank/DDBJ whole genome shotgun (WGS) entry which is preliminary data.</text>
</comment>
<name>R9ADZ6_9LEPT</name>
<keyword evidence="2" id="KW-1185">Reference proteome</keyword>
<sequence length="221" mass="26139">MKNIITFTLFFISCYSSQIHEENDLLNKFPDINKFSKEKMFSVSFHCNEWYTNPDFIKNNLRENSIYTLCKYSDDKKRIRTNIIGSIGELYVSKMLNYPFLFTTKEVINKRKKLDEIESQNCVGEIHGDEQFMVALRNPLAFKGECINIILSIFYMKTAVSEKNVIFKLTNEPEFLISNFDGFKESNKLKVTLKVLGWYIYNYDTVPHFQIITSENFYTIY</sequence>
<evidence type="ECO:0000313" key="2">
    <source>
        <dbReference type="Proteomes" id="UP000013984"/>
    </source>
</evidence>
<dbReference type="RefSeq" id="WP_015679766.1">
    <property type="nucleotide sequence ID" value="NZ_AOGZ02000004.1"/>
</dbReference>
<dbReference type="STRING" id="1218599.LEP1GSC195_1421"/>
<reference evidence="1" key="1">
    <citation type="submission" date="2013-04" db="EMBL/GenBank/DDBJ databases">
        <authorList>
            <person name="Harkins D.M."/>
            <person name="Durkin A.S."/>
            <person name="Brinkac L.M."/>
            <person name="Haft D.H."/>
            <person name="Selengut J.D."/>
            <person name="Sanka R."/>
            <person name="DePew J."/>
            <person name="Purushe J."/>
            <person name="Galloway R.L."/>
            <person name="Vinetz J.M."/>
            <person name="Sutton G.G."/>
            <person name="Nierman W.C."/>
            <person name="Fouts D.E."/>
        </authorList>
    </citation>
    <scope>NUCLEOTIDE SEQUENCE [LARGE SCALE GENOMIC DNA]</scope>
    <source>
        <strain evidence="1">CDC</strain>
    </source>
</reference>
<dbReference type="Proteomes" id="UP000013984">
    <property type="component" value="Unassembled WGS sequence"/>
</dbReference>